<dbReference type="SUPFAM" id="SSF55781">
    <property type="entry name" value="GAF domain-like"/>
    <property type="match status" value="1"/>
</dbReference>
<dbReference type="Gene3D" id="1.10.10.10">
    <property type="entry name" value="Winged helix-like DNA-binding domain superfamily/Winged helix DNA-binding domain"/>
    <property type="match status" value="1"/>
</dbReference>
<keyword evidence="3" id="KW-0804">Transcription</keyword>
<dbReference type="InterPro" id="IPR029016">
    <property type="entry name" value="GAF-like_dom_sf"/>
</dbReference>
<evidence type="ECO:0000259" key="5">
    <source>
        <dbReference type="PROSITE" id="PS51078"/>
    </source>
</evidence>
<dbReference type="InterPro" id="IPR036390">
    <property type="entry name" value="WH_DNA-bd_sf"/>
</dbReference>
<dbReference type="GO" id="GO:0045892">
    <property type="term" value="P:negative regulation of DNA-templated transcription"/>
    <property type="evidence" value="ECO:0007669"/>
    <property type="project" value="TreeGrafter"/>
</dbReference>
<evidence type="ECO:0000313" key="6">
    <source>
        <dbReference type="EMBL" id="TPD59843.1"/>
    </source>
</evidence>
<dbReference type="OrthoDB" id="6057486at2"/>
<evidence type="ECO:0000256" key="1">
    <source>
        <dbReference type="ARBA" id="ARBA00023015"/>
    </source>
</evidence>
<gene>
    <name evidence="6" type="ORF">FIV46_10170</name>
</gene>
<evidence type="ECO:0000313" key="7">
    <source>
        <dbReference type="Proteomes" id="UP000319148"/>
    </source>
</evidence>
<comment type="caution">
    <text evidence="6">The sequence shown here is derived from an EMBL/GenBank/DDBJ whole genome shotgun (WGS) entry which is preliminary data.</text>
</comment>
<dbReference type="PROSITE" id="PS51078">
    <property type="entry name" value="ICLR_ED"/>
    <property type="match status" value="1"/>
</dbReference>
<feature type="domain" description="HTH iclR-type" evidence="4">
    <location>
        <begin position="4"/>
        <end position="65"/>
    </location>
</feature>
<dbReference type="SMART" id="SM00346">
    <property type="entry name" value="HTH_ICLR"/>
    <property type="match status" value="1"/>
</dbReference>
<name>A0A501PH96_9PROT</name>
<dbReference type="InterPro" id="IPR014757">
    <property type="entry name" value="Tscrpt_reg_IclR_C"/>
</dbReference>
<dbReference type="GO" id="GO:0003677">
    <property type="term" value="F:DNA binding"/>
    <property type="evidence" value="ECO:0007669"/>
    <property type="project" value="UniProtKB-KW"/>
</dbReference>
<dbReference type="InterPro" id="IPR036388">
    <property type="entry name" value="WH-like_DNA-bd_sf"/>
</dbReference>
<sequence length="229" mass="24378">MNILQTLDRGLLALEAIARKTSGLTVGELAESLDVHRAIAYRIVATLESRSLVTRSPDGQIRLGPGLAWLASRFEPQLRAVAAPFLDDLANETSATAFLTIAEGNDCVVIMVAEPETTVLRVGYRIGSRHPLTCGAAGIAILSGRPASADDSDLVKQARKEGIIMTRGQIQKGAVGVASPLLSGNGDKIHFEASIGVVAMEDLDIDLSTKAVLRYAEKISTMISRQDRS</sequence>
<dbReference type="EMBL" id="VFIY01000010">
    <property type="protein sequence ID" value="TPD59843.1"/>
    <property type="molecule type" value="Genomic_DNA"/>
</dbReference>
<dbReference type="SUPFAM" id="SSF46785">
    <property type="entry name" value="Winged helix' DNA-binding domain"/>
    <property type="match status" value="1"/>
</dbReference>
<dbReference type="Proteomes" id="UP000319148">
    <property type="component" value="Unassembled WGS sequence"/>
</dbReference>
<evidence type="ECO:0000256" key="2">
    <source>
        <dbReference type="ARBA" id="ARBA00023125"/>
    </source>
</evidence>
<dbReference type="RefSeq" id="WP_139940814.1">
    <property type="nucleotide sequence ID" value="NZ_JBHSYP010000006.1"/>
</dbReference>
<proteinExistence type="predicted"/>
<keyword evidence="2" id="KW-0238">DNA-binding</keyword>
<evidence type="ECO:0000259" key="4">
    <source>
        <dbReference type="PROSITE" id="PS51077"/>
    </source>
</evidence>
<dbReference type="InterPro" id="IPR050707">
    <property type="entry name" value="HTH_MetabolicPath_Reg"/>
</dbReference>
<dbReference type="InterPro" id="IPR005471">
    <property type="entry name" value="Tscrpt_reg_IclR_N"/>
</dbReference>
<accession>A0A501PH96</accession>
<dbReference type="PANTHER" id="PTHR30136:SF24">
    <property type="entry name" value="HTH-TYPE TRANSCRIPTIONAL REPRESSOR ALLR"/>
    <property type="match status" value="1"/>
</dbReference>
<feature type="domain" description="IclR-ED" evidence="5">
    <location>
        <begin position="66"/>
        <end position="225"/>
    </location>
</feature>
<keyword evidence="1" id="KW-0805">Transcription regulation</keyword>
<dbReference type="GO" id="GO:0003700">
    <property type="term" value="F:DNA-binding transcription factor activity"/>
    <property type="evidence" value="ECO:0007669"/>
    <property type="project" value="TreeGrafter"/>
</dbReference>
<dbReference type="Pfam" id="PF01614">
    <property type="entry name" value="IclR_C"/>
    <property type="match status" value="1"/>
</dbReference>
<dbReference type="PROSITE" id="PS51077">
    <property type="entry name" value="HTH_ICLR"/>
    <property type="match status" value="1"/>
</dbReference>
<keyword evidence="7" id="KW-1185">Reference proteome</keyword>
<reference evidence="7" key="1">
    <citation type="submission" date="2019-06" db="EMBL/GenBank/DDBJ databases">
        <title>The complete genome of Emcibacter congregatus ZYLT.</title>
        <authorList>
            <person name="Zhao Z."/>
        </authorList>
    </citation>
    <scope>NUCLEOTIDE SEQUENCE [LARGE SCALE GENOMIC DNA]</scope>
    <source>
        <strain evidence="7">MCCC 1A06723</strain>
    </source>
</reference>
<protein>
    <submittedName>
        <fullName evidence="6">Helix-turn-helix domain-containing protein</fullName>
    </submittedName>
</protein>
<dbReference type="AlphaFoldDB" id="A0A501PH96"/>
<dbReference type="Pfam" id="PF09339">
    <property type="entry name" value="HTH_IclR"/>
    <property type="match status" value="1"/>
</dbReference>
<dbReference type="PANTHER" id="PTHR30136">
    <property type="entry name" value="HELIX-TURN-HELIX TRANSCRIPTIONAL REGULATOR, ICLR FAMILY"/>
    <property type="match status" value="1"/>
</dbReference>
<evidence type="ECO:0000256" key="3">
    <source>
        <dbReference type="ARBA" id="ARBA00023163"/>
    </source>
</evidence>
<dbReference type="Gene3D" id="3.30.450.40">
    <property type="match status" value="1"/>
</dbReference>
<organism evidence="6 7">
    <name type="scientific">Emcibacter nanhaiensis</name>
    <dbReference type="NCBI Taxonomy" id="1505037"/>
    <lineage>
        <taxon>Bacteria</taxon>
        <taxon>Pseudomonadati</taxon>
        <taxon>Pseudomonadota</taxon>
        <taxon>Alphaproteobacteria</taxon>
        <taxon>Emcibacterales</taxon>
        <taxon>Emcibacteraceae</taxon>
        <taxon>Emcibacter</taxon>
    </lineage>
</organism>